<dbReference type="PANTHER" id="PTHR42770">
    <property type="entry name" value="AMINO ACID TRANSPORTER-RELATED"/>
    <property type="match status" value="1"/>
</dbReference>
<feature type="transmembrane region" description="Helical" evidence="6">
    <location>
        <begin position="222"/>
        <end position="244"/>
    </location>
</feature>
<keyword evidence="3 6" id="KW-0812">Transmembrane</keyword>
<dbReference type="Pfam" id="PF13520">
    <property type="entry name" value="AA_permease_2"/>
    <property type="match status" value="1"/>
</dbReference>
<dbReference type="InterPro" id="IPR050367">
    <property type="entry name" value="APC_superfamily"/>
</dbReference>
<protein>
    <submittedName>
        <fullName evidence="7">Amino acid transporter</fullName>
    </submittedName>
</protein>
<dbReference type="Proteomes" id="UP001321445">
    <property type="component" value="Chromosome"/>
</dbReference>
<evidence type="ECO:0000313" key="8">
    <source>
        <dbReference type="Proteomes" id="UP001321445"/>
    </source>
</evidence>
<organism evidence="7 8">
    <name type="scientific">Hydrogenimonas cancrithermarum</name>
    <dbReference type="NCBI Taxonomy" id="2993563"/>
    <lineage>
        <taxon>Bacteria</taxon>
        <taxon>Pseudomonadati</taxon>
        <taxon>Campylobacterota</taxon>
        <taxon>Epsilonproteobacteria</taxon>
        <taxon>Campylobacterales</taxon>
        <taxon>Hydrogenimonadaceae</taxon>
        <taxon>Hydrogenimonas</taxon>
    </lineage>
</organism>
<feature type="transmembrane region" description="Helical" evidence="6">
    <location>
        <begin position="12"/>
        <end position="33"/>
    </location>
</feature>
<evidence type="ECO:0000256" key="1">
    <source>
        <dbReference type="ARBA" id="ARBA00004651"/>
    </source>
</evidence>
<feature type="transmembrane region" description="Helical" evidence="6">
    <location>
        <begin position="151"/>
        <end position="171"/>
    </location>
</feature>
<accession>A0ABM8FJP7</accession>
<feature type="transmembrane region" description="Helical" evidence="6">
    <location>
        <begin position="120"/>
        <end position="139"/>
    </location>
</feature>
<feature type="transmembrane region" description="Helical" evidence="6">
    <location>
        <begin position="341"/>
        <end position="363"/>
    </location>
</feature>
<keyword evidence="5 6" id="KW-0472">Membrane</keyword>
<reference evidence="7 8" key="1">
    <citation type="submission" date="2023-03" db="EMBL/GenBank/DDBJ databases">
        <title>Description of Hydrogenimonas sp. ISO32.</title>
        <authorList>
            <person name="Mino S."/>
            <person name="Fukazawa S."/>
            <person name="Sawabe T."/>
        </authorList>
    </citation>
    <scope>NUCLEOTIDE SEQUENCE [LARGE SCALE GENOMIC DNA]</scope>
    <source>
        <strain evidence="7 8">ISO32</strain>
    </source>
</reference>
<comment type="subcellular location">
    <subcellularLocation>
        <location evidence="1">Cell membrane</location>
        <topology evidence="1">Multi-pass membrane protein</topology>
    </subcellularLocation>
</comment>
<evidence type="ECO:0000256" key="5">
    <source>
        <dbReference type="ARBA" id="ARBA00023136"/>
    </source>
</evidence>
<feature type="transmembrane region" description="Helical" evidence="6">
    <location>
        <begin position="264"/>
        <end position="285"/>
    </location>
</feature>
<dbReference type="RefSeq" id="WP_286337701.1">
    <property type="nucleotide sequence ID" value="NZ_AP027370.1"/>
</dbReference>
<feature type="transmembrane region" description="Helical" evidence="6">
    <location>
        <begin position="183"/>
        <end position="201"/>
    </location>
</feature>
<evidence type="ECO:0000256" key="6">
    <source>
        <dbReference type="SAM" id="Phobius"/>
    </source>
</evidence>
<evidence type="ECO:0000256" key="4">
    <source>
        <dbReference type="ARBA" id="ARBA00022989"/>
    </source>
</evidence>
<feature type="transmembrane region" description="Helical" evidence="6">
    <location>
        <begin position="317"/>
        <end position="335"/>
    </location>
</feature>
<keyword evidence="8" id="KW-1185">Reference proteome</keyword>
<dbReference type="InterPro" id="IPR002293">
    <property type="entry name" value="AA/rel_permease1"/>
</dbReference>
<keyword evidence="2" id="KW-1003">Cell membrane</keyword>
<name>A0ABM8FJP7_9BACT</name>
<evidence type="ECO:0000256" key="3">
    <source>
        <dbReference type="ARBA" id="ARBA00022692"/>
    </source>
</evidence>
<proteinExistence type="predicted"/>
<feature type="transmembrane region" description="Helical" evidence="6">
    <location>
        <begin position="39"/>
        <end position="61"/>
    </location>
</feature>
<keyword evidence="4 6" id="KW-1133">Transmembrane helix</keyword>
<dbReference type="EMBL" id="AP027370">
    <property type="protein sequence ID" value="BDY12510.1"/>
    <property type="molecule type" value="Genomic_DNA"/>
</dbReference>
<sequence length="422" mass="46116">MHDKLGLKELIAIGIGSMIGGGIFSVMGLANAIAGHATVFVFVMGGIIAMFAGYNYARLAVTYRQDGASYTYLRHAFANKPMIAAFVGWSVIIGYIGTLALYAYTFGAYGSAMLGYADNVPIRILLAFLILSIFLFINLQGVRETGESEDVIVFFKVAIMMTLGIVGLFYIEPAHFRPLFDKGFSSILLSGALVFVAFEGFQLITNTVVETEDPERNTPLSIYLSILIVTLIYITLAISVMGVLTHEEIQASKEYAIAEALKPIFGEWGFVLASIAALLATGSAINGTLFGASRMLADIAHDGIFPSILARRNHKMIPYYALLLMFILAALFVLFGELESIVAFSSITFLLVSLAVGVANFILRRKTGSNIFIVTASILLMSGTIGLMLYHLYHENPKTLIDIGMIYLLIALLFFIFRMTKR</sequence>
<evidence type="ECO:0000313" key="7">
    <source>
        <dbReference type="EMBL" id="BDY12510.1"/>
    </source>
</evidence>
<gene>
    <name evidence="7" type="ORF">HCR_08220</name>
</gene>
<feature type="transmembrane region" description="Helical" evidence="6">
    <location>
        <begin position="82"/>
        <end position="104"/>
    </location>
</feature>
<evidence type="ECO:0000256" key="2">
    <source>
        <dbReference type="ARBA" id="ARBA00022475"/>
    </source>
</evidence>
<dbReference type="PIRSF" id="PIRSF006060">
    <property type="entry name" value="AA_transporter"/>
    <property type="match status" value="1"/>
</dbReference>
<feature type="transmembrane region" description="Helical" evidence="6">
    <location>
        <begin position="370"/>
        <end position="393"/>
    </location>
</feature>
<dbReference type="PANTHER" id="PTHR42770:SF11">
    <property type="entry name" value="INNER MEMBRANE TRANSPORT PROTEIN YBAT"/>
    <property type="match status" value="1"/>
</dbReference>
<feature type="transmembrane region" description="Helical" evidence="6">
    <location>
        <begin position="399"/>
        <end position="417"/>
    </location>
</feature>
<dbReference type="Gene3D" id="1.20.1740.10">
    <property type="entry name" value="Amino acid/polyamine transporter I"/>
    <property type="match status" value="1"/>
</dbReference>